<comment type="caution">
    <text evidence="2">The sequence shown here is derived from an EMBL/GenBank/DDBJ whole genome shotgun (WGS) entry which is preliminary data.</text>
</comment>
<protein>
    <submittedName>
        <fullName evidence="2">Uncharacterized protein</fullName>
    </submittedName>
</protein>
<dbReference type="AlphaFoldDB" id="A0AAE3NXC6"/>
<keyword evidence="1" id="KW-0732">Signal</keyword>
<accession>A0AAE3NXC6</accession>
<evidence type="ECO:0000313" key="2">
    <source>
        <dbReference type="EMBL" id="MDF0603389.1"/>
    </source>
</evidence>
<evidence type="ECO:0000256" key="1">
    <source>
        <dbReference type="SAM" id="SignalP"/>
    </source>
</evidence>
<organism evidence="2 3">
    <name type="scientific">Psychromarinibacter sediminicola</name>
    <dbReference type="NCBI Taxonomy" id="3033385"/>
    <lineage>
        <taxon>Bacteria</taxon>
        <taxon>Pseudomonadati</taxon>
        <taxon>Pseudomonadota</taxon>
        <taxon>Alphaproteobacteria</taxon>
        <taxon>Rhodobacterales</taxon>
        <taxon>Paracoccaceae</taxon>
        <taxon>Psychromarinibacter</taxon>
    </lineage>
</organism>
<proteinExistence type="predicted"/>
<gene>
    <name evidence="2" type="ORF">P1J78_21900</name>
</gene>
<feature type="chain" id="PRO_5042030372" evidence="1">
    <location>
        <begin position="19"/>
        <end position="118"/>
    </location>
</feature>
<evidence type="ECO:0000313" key="3">
    <source>
        <dbReference type="Proteomes" id="UP001220964"/>
    </source>
</evidence>
<keyword evidence="3" id="KW-1185">Reference proteome</keyword>
<dbReference type="EMBL" id="JARGYC010000091">
    <property type="protein sequence ID" value="MDF0603389.1"/>
    <property type="molecule type" value="Genomic_DNA"/>
</dbReference>
<name>A0AAE3NXC6_9RHOB</name>
<dbReference type="Proteomes" id="UP001220964">
    <property type="component" value="Unassembled WGS sequence"/>
</dbReference>
<sequence>MRHPALALTLALATPAFAADPVVDAAEATRTGDTWRISVTLSHPDTGWDHYADGWEVRAPDGTRLGFRELLHPHVAEQPFTRTLSGRAIPEDLAHVLIRPRCSVDGWAQEMYRLDVRR</sequence>
<feature type="signal peptide" evidence="1">
    <location>
        <begin position="1"/>
        <end position="18"/>
    </location>
</feature>
<dbReference type="RefSeq" id="WP_275569511.1">
    <property type="nucleotide sequence ID" value="NZ_JARGYC010000091.1"/>
</dbReference>
<reference evidence="2" key="1">
    <citation type="submission" date="2023-03" db="EMBL/GenBank/DDBJ databases">
        <title>Multiphase analysis and comparison of six strains from genera Psychromarinibacter, Lutimaribacter, and Maritimibacter, including a novel species: Psychromarinibacter sediminicola sp. nov.</title>
        <authorList>
            <person name="Wang Y.-H."/>
            <person name="Ye M.-Q."/>
            <person name="Du Z.-J."/>
        </authorList>
    </citation>
    <scope>NUCLEOTIDE SEQUENCE</scope>
    <source>
        <strain evidence="2">C21-152</strain>
    </source>
</reference>